<dbReference type="RefSeq" id="XP_008913835.1">
    <property type="nucleotide sequence ID" value="XM_008915587.1"/>
</dbReference>
<dbReference type="Proteomes" id="UP000018817">
    <property type="component" value="Unassembled WGS sequence"/>
</dbReference>
<dbReference type="GeneID" id="20192775"/>
<dbReference type="EMBL" id="KI669633">
    <property type="protein sequence ID" value="ETN00784.1"/>
    <property type="molecule type" value="Genomic_DNA"/>
</dbReference>
<proteinExistence type="predicted"/>
<name>W2PKN6_PHYN3</name>
<reference evidence="1 2" key="2">
    <citation type="submission" date="2013-11" db="EMBL/GenBank/DDBJ databases">
        <title>The Genome Sequence of Phytophthora parasitica INRA-310.</title>
        <authorList>
            <consortium name="The Broad Institute Genomics Platform"/>
            <person name="Russ C."/>
            <person name="Tyler B."/>
            <person name="Panabieres F."/>
            <person name="Shan W."/>
            <person name="Tripathy S."/>
            <person name="Grunwald N."/>
            <person name="Machado M."/>
            <person name="Johnson C.S."/>
            <person name="Arredondo F."/>
            <person name="Hong C."/>
            <person name="Coffey M."/>
            <person name="Young S.K."/>
            <person name="Zeng Q."/>
            <person name="Gargeya S."/>
            <person name="Fitzgerald M."/>
            <person name="Abouelleil A."/>
            <person name="Alvarado L."/>
            <person name="Chapman S.B."/>
            <person name="Gainer-Dewar J."/>
            <person name="Goldberg J."/>
            <person name="Griggs A."/>
            <person name="Gujja S."/>
            <person name="Hansen M."/>
            <person name="Howarth C."/>
            <person name="Imamovic A."/>
            <person name="Ireland A."/>
            <person name="Larimer J."/>
            <person name="McCowan C."/>
            <person name="Murphy C."/>
            <person name="Pearson M."/>
            <person name="Poon T.W."/>
            <person name="Priest M."/>
            <person name="Roberts A."/>
            <person name="Saif S."/>
            <person name="Shea T."/>
            <person name="Sykes S."/>
            <person name="Wortman J."/>
            <person name="Nusbaum C."/>
            <person name="Birren B."/>
        </authorList>
    </citation>
    <scope>NUCLEOTIDE SEQUENCE [LARGE SCALE GENOMIC DNA]</scope>
    <source>
        <strain evidence="1 2">INRA-310</strain>
    </source>
</reference>
<protein>
    <submittedName>
        <fullName evidence="1">Uncharacterized protein</fullName>
    </submittedName>
</protein>
<gene>
    <name evidence="1" type="ORF">PPTG_24176</name>
</gene>
<reference evidence="2" key="1">
    <citation type="submission" date="2011-12" db="EMBL/GenBank/DDBJ databases">
        <authorList>
            <consortium name="The Broad Institute Genome Sequencing Platform"/>
            <person name="Russ C."/>
            <person name="Tyler B."/>
            <person name="Panabieres F."/>
            <person name="Shan W."/>
            <person name="Tripathy S."/>
            <person name="Grunwald N."/>
            <person name="Machado M."/>
            <person name="Young S.K."/>
            <person name="Zeng Q."/>
            <person name="Gargeya S."/>
            <person name="Fitzgerald M."/>
            <person name="Haas B."/>
            <person name="Abouelleil A."/>
            <person name="Alvarado L."/>
            <person name="Arachchi H.M."/>
            <person name="Berlin A."/>
            <person name="Chapman S.B."/>
            <person name="Gearin G."/>
            <person name="Goldberg J."/>
            <person name="Griggs A."/>
            <person name="Gujja S."/>
            <person name="Hansen M."/>
            <person name="Heiman D."/>
            <person name="Howarth C."/>
            <person name="Larimer J."/>
            <person name="Lui A."/>
            <person name="MacDonald P.J.P."/>
            <person name="McCowen C."/>
            <person name="Montmayeur A."/>
            <person name="Murphy C."/>
            <person name="Neiman D."/>
            <person name="Pearson M."/>
            <person name="Priest M."/>
            <person name="Roberts A."/>
            <person name="Saif S."/>
            <person name="Shea T."/>
            <person name="Sisk P."/>
            <person name="Stolte C."/>
            <person name="Sykes S."/>
            <person name="Wortman J."/>
            <person name="Nusbaum C."/>
            <person name="Birren B."/>
        </authorList>
    </citation>
    <scope>NUCLEOTIDE SEQUENCE [LARGE SCALE GENOMIC DNA]</scope>
    <source>
        <strain evidence="2">INRA-310</strain>
    </source>
</reference>
<evidence type="ECO:0000313" key="1">
    <source>
        <dbReference type="EMBL" id="ETN00784.1"/>
    </source>
</evidence>
<dbReference type="VEuPathDB" id="FungiDB:PPTG_24176"/>
<accession>W2PKN6</accession>
<evidence type="ECO:0000313" key="2">
    <source>
        <dbReference type="Proteomes" id="UP000018817"/>
    </source>
</evidence>
<dbReference type="AlphaFoldDB" id="W2PKN6"/>
<organism evidence="1 2">
    <name type="scientific">Phytophthora nicotianae (strain INRA-310)</name>
    <name type="common">Phytophthora parasitica</name>
    <dbReference type="NCBI Taxonomy" id="761204"/>
    <lineage>
        <taxon>Eukaryota</taxon>
        <taxon>Sar</taxon>
        <taxon>Stramenopiles</taxon>
        <taxon>Oomycota</taxon>
        <taxon>Peronosporomycetes</taxon>
        <taxon>Peronosporales</taxon>
        <taxon>Peronosporaceae</taxon>
        <taxon>Phytophthora</taxon>
    </lineage>
</organism>
<sequence length="93" mass="10827">MCRPSQTPHSGFFLVERTSPDHACLRTRRPRSRRRPVLFTECCRRCQTPRRYSSSVLFAELYRQVPAPAAVVRLVILLQLPTPCYRRSSHPDS</sequence>